<keyword evidence="4" id="KW-1185">Reference proteome</keyword>
<dbReference type="Gene3D" id="3.40.50.2000">
    <property type="entry name" value="Glycogen Phosphorylase B"/>
    <property type="match status" value="2"/>
</dbReference>
<keyword evidence="2" id="KW-0808">Transferase</keyword>
<evidence type="ECO:0000256" key="2">
    <source>
        <dbReference type="ARBA" id="ARBA00022679"/>
    </source>
</evidence>
<evidence type="ECO:0000256" key="1">
    <source>
        <dbReference type="ARBA" id="ARBA00022676"/>
    </source>
</evidence>
<name>A0A927ATD4_9BACT</name>
<protein>
    <submittedName>
        <fullName evidence="3">Glycosyltransferase family 9 protein</fullName>
    </submittedName>
</protein>
<proteinExistence type="predicted"/>
<dbReference type="InterPro" id="IPR051199">
    <property type="entry name" value="LPS_LOS_Heptosyltrfase"/>
</dbReference>
<dbReference type="InterPro" id="IPR002201">
    <property type="entry name" value="Glyco_trans_9"/>
</dbReference>
<dbReference type="GO" id="GO:0008713">
    <property type="term" value="F:ADP-heptose-lipopolysaccharide heptosyltransferase activity"/>
    <property type="evidence" value="ECO:0007669"/>
    <property type="project" value="TreeGrafter"/>
</dbReference>
<dbReference type="EMBL" id="JACWZY010000020">
    <property type="protein sequence ID" value="MBD2703230.1"/>
    <property type="molecule type" value="Genomic_DNA"/>
</dbReference>
<dbReference type="AlphaFoldDB" id="A0A927ATD4"/>
<dbReference type="CDD" id="cd03789">
    <property type="entry name" value="GT9_LPS_heptosyltransferase"/>
    <property type="match status" value="1"/>
</dbReference>
<organism evidence="3 4">
    <name type="scientific">Spirosoma profusum</name>
    <dbReference type="NCBI Taxonomy" id="2771354"/>
    <lineage>
        <taxon>Bacteria</taxon>
        <taxon>Pseudomonadati</taxon>
        <taxon>Bacteroidota</taxon>
        <taxon>Cytophagia</taxon>
        <taxon>Cytophagales</taxon>
        <taxon>Cytophagaceae</taxon>
        <taxon>Spirosoma</taxon>
    </lineage>
</organism>
<dbReference type="GO" id="GO:0005829">
    <property type="term" value="C:cytosol"/>
    <property type="evidence" value="ECO:0007669"/>
    <property type="project" value="TreeGrafter"/>
</dbReference>
<sequence length="340" mass="38191">MGDVALLAPVVQAFTQRYPETPITLVTRSRFGVFFEGFPTVTVVGADFTGRHKGFAGLVRLFRELQRKSAYAIVVDVHQNLRTVVLKSLFRLVGVRSVTIDKGRSEKKALTRKENKIRRQLPHTVDRYVQTFEKAGFSLQPPRPFQFPAFYSAEEELQHFLDIQSIPSNVPWLGIAPFAQHRQKMWPFERFEPLLEELVRRQPLAIFLFGGGASEIAQLETLRQQFPQAILVAGQLSLSAELLLLRRLKGMVCMDSGNMHLGALSGVPVLSIWGATHPDAGFGPWGQDEEAILQISADVLTCRPCSVFGNKPCWRGDLACLYDISVENVAERVEQMLARD</sequence>
<reference evidence="3" key="1">
    <citation type="submission" date="2020-09" db="EMBL/GenBank/DDBJ databases">
        <authorList>
            <person name="Kim M.K."/>
        </authorList>
    </citation>
    <scope>NUCLEOTIDE SEQUENCE</scope>
    <source>
        <strain evidence="3">BT702</strain>
    </source>
</reference>
<accession>A0A927ATD4</accession>
<dbReference type="PANTHER" id="PTHR30160">
    <property type="entry name" value="TETRAACYLDISACCHARIDE 4'-KINASE-RELATED"/>
    <property type="match status" value="1"/>
</dbReference>
<dbReference type="SUPFAM" id="SSF53756">
    <property type="entry name" value="UDP-Glycosyltransferase/glycogen phosphorylase"/>
    <property type="match status" value="1"/>
</dbReference>
<keyword evidence="1" id="KW-0328">Glycosyltransferase</keyword>
<dbReference type="PANTHER" id="PTHR30160:SF22">
    <property type="entry name" value="LIPOPOLYSACCHARIDE CORE BIOSYNTHESIS PROTEIN"/>
    <property type="match status" value="1"/>
</dbReference>
<dbReference type="GO" id="GO:0009244">
    <property type="term" value="P:lipopolysaccharide core region biosynthetic process"/>
    <property type="evidence" value="ECO:0007669"/>
    <property type="project" value="TreeGrafter"/>
</dbReference>
<dbReference type="Proteomes" id="UP000598820">
    <property type="component" value="Unassembled WGS sequence"/>
</dbReference>
<evidence type="ECO:0000313" key="3">
    <source>
        <dbReference type="EMBL" id="MBD2703230.1"/>
    </source>
</evidence>
<gene>
    <name evidence="3" type="ORF">IC229_21475</name>
</gene>
<evidence type="ECO:0000313" key="4">
    <source>
        <dbReference type="Proteomes" id="UP000598820"/>
    </source>
</evidence>
<dbReference type="Pfam" id="PF01075">
    <property type="entry name" value="Glyco_transf_9"/>
    <property type="match status" value="1"/>
</dbReference>
<comment type="caution">
    <text evidence="3">The sequence shown here is derived from an EMBL/GenBank/DDBJ whole genome shotgun (WGS) entry which is preliminary data.</text>
</comment>